<dbReference type="CDD" id="cd19535">
    <property type="entry name" value="Cyc_NRPS"/>
    <property type="match status" value="1"/>
</dbReference>
<evidence type="ECO:0000313" key="4">
    <source>
        <dbReference type="Proteomes" id="UP000532247"/>
    </source>
</evidence>
<gene>
    <name evidence="3" type="ORF">F0254_04690</name>
</gene>
<evidence type="ECO:0000259" key="2">
    <source>
        <dbReference type="Pfam" id="PF00668"/>
    </source>
</evidence>
<organism evidence="3 4">
    <name type="scientific">Vibrio alginolyticus</name>
    <dbReference type="NCBI Taxonomy" id="663"/>
    <lineage>
        <taxon>Bacteria</taxon>
        <taxon>Pseudomonadati</taxon>
        <taxon>Pseudomonadota</taxon>
        <taxon>Gammaproteobacteria</taxon>
        <taxon>Vibrionales</taxon>
        <taxon>Vibrionaceae</taxon>
        <taxon>Vibrio</taxon>
    </lineage>
</organism>
<dbReference type="GO" id="GO:0000036">
    <property type="term" value="F:acyl carrier activity"/>
    <property type="evidence" value="ECO:0007669"/>
    <property type="project" value="TreeGrafter"/>
</dbReference>
<dbReference type="Pfam" id="PF00668">
    <property type="entry name" value="Condensation"/>
    <property type="match status" value="2"/>
</dbReference>
<dbReference type="InterPro" id="IPR023213">
    <property type="entry name" value="CAT-like_dom_sf"/>
</dbReference>
<name>A0A7Y4B0C7_VIBAL</name>
<dbReference type="PANTHER" id="PTHR45527:SF10">
    <property type="entry name" value="PYOCHELIN SYNTHASE PCHF"/>
    <property type="match status" value="1"/>
</dbReference>
<keyword evidence="1" id="KW-0436">Ligase</keyword>
<dbReference type="PANTHER" id="PTHR45527">
    <property type="entry name" value="NONRIBOSOMAL PEPTIDE SYNTHETASE"/>
    <property type="match status" value="1"/>
</dbReference>
<dbReference type="AlphaFoldDB" id="A0A7Y4B0C7"/>
<dbReference type="InterPro" id="IPR057737">
    <property type="entry name" value="Condensation_MtbB-like"/>
</dbReference>
<dbReference type="GO" id="GO:0016874">
    <property type="term" value="F:ligase activity"/>
    <property type="evidence" value="ECO:0007669"/>
    <property type="project" value="UniProtKB-KW"/>
</dbReference>
<dbReference type="GO" id="GO:0043041">
    <property type="term" value="P:amino acid activation for nonribosomal peptide biosynthetic process"/>
    <property type="evidence" value="ECO:0007669"/>
    <property type="project" value="TreeGrafter"/>
</dbReference>
<evidence type="ECO:0000256" key="1">
    <source>
        <dbReference type="ARBA" id="ARBA00022598"/>
    </source>
</evidence>
<accession>A0A7Y4B0C7</accession>
<dbReference type="InterPro" id="IPR001242">
    <property type="entry name" value="Condensation_dom"/>
</dbReference>
<dbReference type="GO" id="GO:0031177">
    <property type="term" value="F:phosphopantetheine binding"/>
    <property type="evidence" value="ECO:0007669"/>
    <property type="project" value="TreeGrafter"/>
</dbReference>
<comment type="caution">
    <text evidence="3">The sequence shown here is derived from an EMBL/GenBank/DDBJ whole genome shotgun (WGS) entry which is preliminary data.</text>
</comment>
<sequence length="954" mass="107153">MSDLTPMQAACWFGREANAKLGGVASHLYTEFDGENINLEKLNLALVSLYHRHEMLRLKVDEFGLGSIVDVPNHSLLEIDDFSLLSKDEQNQALSRKRDKWAHQMLDLTQGQAAKFSVSLLSDGAFRLHIDTDMIAIDPDSCRILIEDFAKLYEGVPLKFIDHLTFFTWHDLAKTDPDLKLQRKADRQWWKSQLASIAPAPSLPLPDYNPSQFESHHYSARLEPEQRKALLSVARQHLITPANLMLGLFARALGKATGDTAFRINVPTFWRPPIVEGTNDLVGDFVNFVVLSVDMNGSKTLIDFCHLVAIKMSSLLGHSRYDGVNVMRDLSVHHGSAQLAPIVFTSAIDLPSGDLFSRRVHKHFGKMNWTISQGSQVALDSQVVSIDGGIMINWDVRHEALPKEWTSPMFEHFVALTKSVISDPSLLVAPLENLQTKLICQTCLTAELTPMQRAYLLGRTTQMPLGGVAMQEMLEYRGVLSAVCIRRRLSKMVANYPSLRKFIDSKSLKLRVSKCPQLNLNHVDLSQLKTDMVEEELGRFRYRYSHEIFDLEQPLWNITTFTLPDAKTHVFARFDALILDARSIASLLVELFEGEAPSIPRIDNEPNGEDVITQRAKDEKYWMNKLSTVEGIMRFPWHKSLESISSSRYKRQSLEIGKDTMEKLVRVGGKHGLYKNTVMMSAAMEALSSLVSDGKLCVAVPVLPMISTSYASESTFIALQWDTSQNEFLQRAQALQADMLEGLEHLSFSGVDLARTLFDRCRPGPTLPIVITNGLSWPALSDNAPMTLQRGLTQTPQVAIDVRFVAQAGGSIMFSIDYASEAVVDELVKLILDRIDMIFNHMIQTSKFEVVLNKQLSPDESRVIELLDSPPKEASTVDSTKQIIFDIYCRVIGRKADDDIDENMLFAQLGLRPNHLKEISNELKKALPVELPVKQLIRCKDANDVTALALQQGL</sequence>
<protein>
    <submittedName>
        <fullName evidence="3">Non-ribosomal peptide synthetase</fullName>
    </submittedName>
</protein>
<dbReference type="GO" id="GO:0005737">
    <property type="term" value="C:cytoplasm"/>
    <property type="evidence" value="ECO:0007669"/>
    <property type="project" value="TreeGrafter"/>
</dbReference>
<reference evidence="3 4" key="1">
    <citation type="submission" date="2019-09" db="EMBL/GenBank/DDBJ databases">
        <title>Draft genome sequencing and comparative genomics of hatchery-associated Vibrios.</title>
        <authorList>
            <person name="Kehlet-Delgado H."/>
            <person name="Mueller R.S."/>
        </authorList>
    </citation>
    <scope>NUCLEOTIDE SEQUENCE [LARGE SCALE GENOMIC DNA]</scope>
    <source>
        <strain evidence="3 4">081416A</strain>
    </source>
</reference>
<dbReference type="EMBL" id="VTYF01000002">
    <property type="protein sequence ID" value="NOI08162.1"/>
    <property type="molecule type" value="Genomic_DNA"/>
</dbReference>
<proteinExistence type="predicted"/>
<dbReference type="Gene3D" id="3.30.559.10">
    <property type="entry name" value="Chloramphenicol acetyltransferase-like domain"/>
    <property type="match status" value="2"/>
</dbReference>
<feature type="domain" description="Condensation" evidence="2">
    <location>
        <begin position="4"/>
        <end position="432"/>
    </location>
</feature>
<feature type="domain" description="Condensation" evidence="2">
    <location>
        <begin position="446"/>
        <end position="701"/>
    </location>
</feature>
<dbReference type="Proteomes" id="UP000532247">
    <property type="component" value="Unassembled WGS sequence"/>
</dbReference>
<dbReference type="GO" id="GO:0044550">
    <property type="term" value="P:secondary metabolite biosynthetic process"/>
    <property type="evidence" value="ECO:0007669"/>
    <property type="project" value="TreeGrafter"/>
</dbReference>
<dbReference type="RefSeq" id="WP_047101768.1">
    <property type="nucleotide sequence ID" value="NZ_CP099957.1"/>
</dbReference>
<evidence type="ECO:0000313" key="3">
    <source>
        <dbReference type="EMBL" id="NOI08162.1"/>
    </source>
</evidence>
<dbReference type="Gene3D" id="3.30.559.30">
    <property type="entry name" value="Nonribosomal peptide synthetase, condensation domain"/>
    <property type="match status" value="2"/>
</dbReference>
<dbReference type="SUPFAM" id="SSF52777">
    <property type="entry name" value="CoA-dependent acyltransferases"/>
    <property type="match status" value="4"/>
</dbReference>